<keyword evidence="1 2" id="KW-0694">RNA-binding</keyword>
<dbReference type="PANTHER" id="PTHR48025">
    <property type="entry name" value="OS02G0815200 PROTEIN"/>
    <property type="match status" value="1"/>
</dbReference>
<dbReference type="PROSITE" id="PS50102">
    <property type="entry name" value="RRM"/>
    <property type="match status" value="2"/>
</dbReference>
<dbReference type="Pfam" id="PF00076">
    <property type="entry name" value="RRM_1"/>
    <property type="match status" value="2"/>
</dbReference>
<dbReference type="GO" id="GO:0005634">
    <property type="term" value="C:nucleus"/>
    <property type="evidence" value="ECO:0007669"/>
    <property type="project" value="TreeGrafter"/>
</dbReference>
<evidence type="ECO:0000313" key="5">
    <source>
        <dbReference type="Proteomes" id="UP001178507"/>
    </source>
</evidence>
<proteinExistence type="predicted"/>
<dbReference type="Proteomes" id="UP001178507">
    <property type="component" value="Unassembled WGS sequence"/>
</dbReference>
<feature type="domain" description="RRM" evidence="3">
    <location>
        <begin position="198"/>
        <end position="268"/>
    </location>
</feature>
<protein>
    <recommendedName>
        <fullName evidence="3">RRM domain-containing protein</fullName>
    </recommendedName>
</protein>
<dbReference type="InterPro" id="IPR012677">
    <property type="entry name" value="Nucleotide-bd_a/b_plait_sf"/>
</dbReference>
<name>A0AA36NCY7_9DINO</name>
<feature type="domain" description="RRM" evidence="3">
    <location>
        <begin position="77"/>
        <end position="148"/>
    </location>
</feature>
<dbReference type="SUPFAM" id="SSF54928">
    <property type="entry name" value="RNA-binding domain, RBD"/>
    <property type="match status" value="1"/>
</dbReference>
<evidence type="ECO:0000259" key="3">
    <source>
        <dbReference type="PROSITE" id="PS50102"/>
    </source>
</evidence>
<dbReference type="AlphaFoldDB" id="A0AA36NCY7"/>
<dbReference type="EMBL" id="CAUJNA010003276">
    <property type="protein sequence ID" value="CAJ1397703.1"/>
    <property type="molecule type" value="Genomic_DNA"/>
</dbReference>
<dbReference type="CDD" id="cd00590">
    <property type="entry name" value="RRM_SF"/>
    <property type="match status" value="1"/>
</dbReference>
<keyword evidence="5" id="KW-1185">Reference proteome</keyword>
<dbReference type="Gene3D" id="3.30.70.330">
    <property type="match status" value="2"/>
</dbReference>
<dbReference type="PANTHER" id="PTHR48025:SF1">
    <property type="entry name" value="RRM DOMAIN-CONTAINING PROTEIN"/>
    <property type="match status" value="1"/>
</dbReference>
<dbReference type="SMART" id="SM00360">
    <property type="entry name" value="RRM"/>
    <property type="match status" value="2"/>
</dbReference>
<dbReference type="InterPro" id="IPR000504">
    <property type="entry name" value="RRM_dom"/>
</dbReference>
<accession>A0AA36NCY7</accession>
<gene>
    <name evidence="4" type="ORF">EVOR1521_LOCUS21658</name>
</gene>
<dbReference type="GO" id="GO:0003729">
    <property type="term" value="F:mRNA binding"/>
    <property type="evidence" value="ECO:0007669"/>
    <property type="project" value="TreeGrafter"/>
</dbReference>
<comment type="caution">
    <text evidence="4">The sequence shown here is derived from an EMBL/GenBank/DDBJ whole genome shotgun (WGS) entry which is preliminary data.</text>
</comment>
<evidence type="ECO:0000256" key="1">
    <source>
        <dbReference type="ARBA" id="ARBA00022884"/>
    </source>
</evidence>
<evidence type="ECO:0000256" key="2">
    <source>
        <dbReference type="PROSITE-ProRule" id="PRU00176"/>
    </source>
</evidence>
<reference evidence="4" key="1">
    <citation type="submission" date="2023-08" db="EMBL/GenBank/DDBJ databases">
        <authorList>
            <person name="Chen Y."/>
            <person name="Shah S."/>
            <person name="Dougan E. K."/>
            <person name="Thang M."/>
            <person name="Chan C."/>
        </authorList>
    </citation>
    <scope>NUCLEOTIDE SEQUENCE</scope>
</reference>
<dbReference type="InterPro" id="IPR050502">
    <property type="entry name" value="Euk_RNA-bind_prot"/>
</dbReference>
<dbReference type="InterPro" id="IPR035979">
    <property type="entry name" value="RBD_domain_sf"/>
</dbReference>
<sequence length="281" mass="30647">MVMVKPVQRWAPRAPQKVMPVKRVVQKAPKGAGKGGSWVFIPAGQPVDTALRGKGQRALQKQPSKYEEKLRATDPTLKVWIGGLSADTTWKDLENHFATVAKPAITDIMKKGTAVVAYKTVEDVETAVASMNGTELKGNVIEVDVWVQQPKTQKPIAAKKLPVKKAPMVKQAKAKPTAKAKAATDKMKEKLAAFSASQKVWVGGLTEATTWKELDTHMANVAKPKLTHVYRSTGVVVYESEEDVTTAISLLDGSELNGNVLQLDVWTMPEKKGKVRTKVEA</sequence>
<organism evidence="4 5">
    <name type="scientific">Effrenium voratum</name>
    <dbReference type="NCBI Taxonomy" id="2562239"/>
    <lineage>
        <taxon>Eukaryota</taxon>
        <taxon>Sar</taxon>
        <taxon>Alveolata</taxon>
        <taxon>Dinophyceae</taxon>
        <taxon>Suessiales</taxon>
        <taxon>Symbiodiniaceae</taxon>
        <taxon>Effrenium</taxon>
    </lineage>
</organism>
<evidence type="ECO:0000313" key="4">
    <source>
        <dbReference type="EMBL" id="CAJ1397703.1"/>
    </source>
</evidence>